<name>A0A1W0X6R9_HYPEX</name>
<proteinExistence type="inferred from homology"/>
<feature type="domain" description="BTB" evidence="7">
    <location>
        <begin position="288"/>
        <end position="354"/>
    </location>
</feature>
<comment type="similarity">
    <text evidence="3">Belongs to the Tdpoz family.</text>
</comment>
<dbReference type="EMBL" id="MTYJ01000012">
    <property type="protein sequence ID" value="OQV23256.1"/>
    <property type="molecule type" value="Genomic_DNA"/>
</dbReference>
<accession>A0A1W0X6R9</accession>
<dbReference type="SMART" id="SM00225">
    <property type="entry name" value="BTB"/>
    <property type="match status" value="1"/>
</dbReference>
<evidence type="ECO:0000259" key="7">
    <source>
        <dbReference type="PROSITE" id="PS50097"/>
    </source>
</evidence>
<keyword evidence="4" id="KW-0833">Ubl conjugation pathway</keyword>
<dbReference type="GO" id="GO:0030163">
    <property type="term" value="P:protein catabolic process"/>
    <property type="evidence" value="ECO:0007669"/>
    <property type="project" value="UniProtKB-ARBA"/>
</dbReference>
<dbReference type="Pfam" id="PF00651">
    <property type="entry name" value="BTB"/>
    <property type="match status" value="1"/>
</dbReference>
<comment type="caution">
    <text evidence="9">The sequence shown here is derived from an EMBL/GenBank/DDBJ whole genome shotgun (WGS) entry which is preliminary data.</text>
</comment>
<sequence>MSLPRRADSADNSIIQSEHVPISAPPRRIVQFNYEWRIGNYKRGAMKEEVLRSQPFSSKDPQRCKWILELFPHGSPDVYNQGYVSVFLILKECQPENHVVLATVQFGIRKFGQEIKDVYFEGSDVDFEKDRRFGLVRFMTQAEMFEKDGMGQFLHHDSATILCDVKILNAFESGTPPPSQSSAGFIKRTSSFGSPRNFFAAKMTPKRQVTGDERHLLASSEPSSHSGMSGFDRQLPPLPTPMDTTSTAAIRQYTAAQSGFNPINRTIEIPKDTLLDDLVSVLNRGIYSDVTLDVGKREFNVHKAMLAARSPVFDNMFSNPDNVTSNHYVITDVTSRGMKELLYFIYTGHIDKTENIVEEVLEAAQKYQVSQLQAICESLILRELQVDNAVKTLILAHESKAQQLKEIVLEFIARNFQAVKRTDGWNVLRTSHTDLYGDIIEFM</sequence>
<dbReference type="Gene3D" id="3.30.710.10">
    <property type="entry name" value="Potassium Channel Kv1.1, Chain A"/>
    <property type="match status" value="1"/>
</dbReference>
<dbReference type="SUPFAM" id="SSF54695">
    <property type="entry name" value="POZ domain"/>
    <property type="match status" value="1"/>
</dbReference>
<dbReference type="OrthoDB" id="6759240at2759"/>
<evidence type="ECO:0000313" key="10">
    <source>
        <dbReference type="Proteomes" id="UP000192578"/>
    </source>
</evidence>
<evidence type="ECO:0000256" key="3">
    <source>
        <dbReference type="ARBA" id="ARBA00010846"/>
    </source>
</evidence>
<dbReference type="Proteomes" id="UP000192578">
    <property type="component" value="Unassembled WGS sequence"/>
</dbReference>
<keyword evidence="10" id="KW-1185">Reference proteome</keyword>
<keyword evidence="5" id="KW-0539">Nucleus</keyword>
<dbReference type="InterPro" id="IPR008974">
    <property type="entry name" value="TRAF-like"/>
</dbReference>
<dbReference type="Pfam" id="PF22486">
    <property type="entry name" value="MATH_2"/>
    <property type="match status" value="1"/>
</dbReference>
<gene>
    <name evidence="9" type="ORF">BV898_02711</name>
</gene>
<dbReference type="PANTHER" id="PTHR24413">
    <property type="entry name" value="SPECKLE-TYPE POZ PROTEIN"/>
    <property type="match status" value="1"/>
</dbReference>
<dbReference type="InterPro" id="IPR011333">
    <property type="entry name" value="SKP1/BTB/POZ_sf"/>
</dbReference>
<evidence type="ECO:0000256" key="6">
    <source>
        <dbReference type="SAM" id="MobiDB-lite"/>
    </source>
</evidence>
<dbReference type="PROSITE" id="PS50144">
    <property type="entry name" value="MATH"/>
    <property type="match status" value="1"/>
</dbReference>
<feature type="compositionally biased region" description="Low complexity" evidence="6">
    <location>
        <begin position="219"/>
        <end position="229"/>
    </location>
</feature>
<dbReference type="AlphaFoldDB" id="A0A1W0X6R9"/>
<reference evidence="10" key="1">
    <citation type="submission" date="2017-01" db="EMBL/GenBank/DDBJ databases">
        <title>Comparative genomics of anhydrobiosis in the tardigrade Hypsibius dujardini.</title>
        <authorList>
            <person name="Yoshida Y."/>
            <person name="Koutsovoulos G."/>
            <person name="Laetsch D."/>
            <person name="Stevens L."/>
            <person name="Kumar S."/>
            <person name="Horikawa D."/>
            <person name="Ishino K."/>
            <person name="Komine S."/>
            <person name="Tomita M."/>
            <person name="Blaxter M."/>
            <person name="Arakawa K."/>
        </authorList>
    </citation>
    <scope>NUCLEOTIDE SEQUENCE [LARGE SCALE GENOMIC DNA]</scope>
    <source>
        <strain evidence="10">Z151</strain>
    </source>
</reference>
<evidence type="ECO:0000256" key="2">
    <source>
        <dbReference type="ARBA" id="ARBA00004906"/>
    </source>
</evidence>
<dbReference type="Pfam" id="PF24570">
    <property type="entry name" value="BACK_BPM_SPOP"/>
    <property type="match status" value="1"/>
</dbReference>
<dbReference type="PROSITE" id="PS50097">
    <property type="entry name" value="BTB"/>
    <property type="match status" value="1"/>
</dbReference>
<dbReference type="InterPro" id="IPR002083">
    <property type="entry name" value="MATH/TRAF_dom"/>
</dbReference>
<comment type="subcellular location">
    <subcellularLocation>
        <location evidence="1">Nucleus</location>
    </subcellularLocation>
</comment>
<evidence type="ECO:0000259" key="8">
    <source>
        <dbReference type="PROSITE" id="PS50144"/>
    </source>
</evidence>
<feature type="region of interest" description="Disordered" evidence="6">
    <location>
        <begin position="217"/>
        <end position="237"/>
    </location>
</feature>
<evidence type="ECO:0000256" key="4">
    <source>
        <dbReference type="ARBA" id="ARBA00022786"/>
    </source>
</evidence>
<comment type="pathway">
    <text evidence="2">Protein modification; protein ubiquitination.</text>
</comment>
<organism evidence="9 10">
    <name type="scientific">Hypsibius exemplaris</name>
    <name type="common">Freshwater tardigrade</name>
    <dbReference type="NCBI Taxonomy" id="2072580"/>
    <lineage>
        <taxon>Eukaryota</taxon>
        <taxon>Metazoa</taxon>
        <taxon>Ecdysozoa</taxon>
        <taxon>Tardigrada</taxon>
        <taxon>Eutardigrada</taxon>
        <taxon>Parachela</taxon>
        <taxon>Hypsibioidea</taxon>
        <taxon>Hypsibiidae</taxon>
        <taxon>Hypsibius</taxon>
    </lineage>
</organism>
<protein>
    <submittedName>
        <fullName evidence="9">Uncharacterized protein</fullName>
    </submittedName>
</protein>
<evidence type="ECO:0000313" key="9">
    <source>
        <dbReference type="EMBL" id="OQV23256.1"/>
    </source>
</evidence>
<dbReference type="Gene3D" id="2.60.210.10">
    <property type="entry name" value="Apoptosis, Tumor Necrosis Factor Receptor Associated Protein 2, Chain A"/>
    <property type="match status" value="1"/>
</dbReference>
<dbReference type="Gene3D" id="1.25.40.420">
    <property type="match status" value="1"/>
</dbReference>
<dbReference type="InterPro" id="IPR056423">
    <property type="entry name" value="BACK_BPM_SPOP"/>
</dbReference>
<dbReference type="SUPFAM" id="SSF49599">
    <property type="entry name" value="TRAF domain-like"/>
    <property type="match status" value="1"/>
</dbReference>
<dbReference type="InterPro" id="IPR000210">
    <property type="entry name" value="BTB/POZ_dom"/>
</dbReference>
<evidence type="ECO:0000256" key="1">
    <source>
        <dbReference type="ARBA" id="ARBA00004123"/>
    </source>
</evidence>
<dbReference type="GO" id="GO:0005634">
    <property type="term" value="C:nucleus"/>
    <property type="evidence" value="ECO:0007669"/>
    <property type="project" value="UniProtKB-SubCell"/>
</dbReference>
<feature type="domain" description="MATH" evidence="8">
    <location>
        <begin position="31"/>
        <end position="165"/>
    </location>
</feature>
<evidence type="ECO:0000256" key="5">
    <source>
        <dbReference type="ARBA" id="ARBA00023242"/>
    </source>
</evidence>